<evidence type="ECO:0000256" key="6">
    <source>
        <dbReference type="ARBA" id="ARBA00022786"/>
    </source>
</evidence>
<evidence type="ECO:0000256" key="1">
    <source>
        <dbReference type="ARBA" id="ARBA00000900"/>
    </source>
</evidence>
<feature type="region of interest" description="Disordered" evidence="9">
    <location>
        <begin position="1"/>
        <end position="21"/>
    </location>
</feature>
<dbReference type="SMART" id="SM00184">
    <property type="entry name" value="RING"/>
    <property type="match status" value="1"/>
</dbReference>
<dbReference type="PANTHER" id="PTHR22937">
    <property type="entry name" value="E3 UBIQUITIN-PROTEIN LIGASE RNF165"/>
    <property type="match status" value="1"/>
</dbReference>
<dbReference type="Gene3D" id="3.30.40.10">
    <property type="entry name" value="Zinc/RING finger domain, C3HC4 (zinc finger)"/>
    <property type="match status" value="1"/>
</dbReference>
<dbReference type="Pfam" id="PF13639">
    <property type="entry name" value="zf-RING_2"/>
    <property type="match status" value="1"/>
</dbReference>
<evidence type="ECO:0000313" key="12">
    <source>
        <dbReference type="Proteomes" id="UP000631114"/>
    </source>
</evidence>
<keyword evidence="5 8" id="KW-0863">Zinc-finger</keyword>
<comment type="catalytic activity">
    <reaction evidence="1">
        <text>S-ubiquitinyl-[E2 ubiquitin-conjugating enzyme]-L-cysteine + [acceptor protein]-L-lysine = [E2 ubiquitin-conjugating enzyme]-L-cysteine + N(6)-ubiquitinyl-[acceptor protein]-L-lysine.</text>
        <dbReference type="EC" id="2.3.2.27"/>
    </reaction>
</comment>
<evidence type="ECO:0000256" key="5">
    <source>
        <dbReference type="ARBA" id="ARBA00022771"/>
    </source>
</evidence>
<evidence type="ECO:0000256" key="8">
    <source>
        <dbReference type="PROSITE-ProRule" id="PRU00175"/>
    </source>
</evidence>
<dbReference type="EC" id="2.3.2.27" evidence="2"/>
<evidence type="ECO:0000256" key="4">
    <source>
        <dbReference type="ARBA" id="ARBA00022723"/>
    </source>
</evidence>
<evidence type="ECO:0000256" key="7">
    <source>
        <dbReference type="ARBA" id="ARBA00022833"/>
    </source>
</evidence>
<proteinExistence type="predicted"/>
<evidence type="ECO:0000256" key="9">
    <source>
        <dbReference type="SAM" id="MobiDB-lite"/>
    </source>
</evidence>
<keyword evidence="6" id="KW-0833">Ubl conjugation pathway</keyword>
<dbReference type="EMBL" id="JADFTS010000003">
    <property type="protein sequence ID" value="KAF9613827.1"/>
    <property type="molecule type" value="Genomic_DNA"/>
</dbReference>
<dbReference type="InterPro" id="IPR013083">
    <property type="entry name" value="Znf_RING/FYVE/PHD"/>
</dbReference>
<dbReference type="InterPro" id="IPR045191">
    <property type="entry name" value="MBR1/2-like"/>
</dbReference>
<organism evidence="11 12">
    <name type="scientific">Coptis chinensis</name>
    <dbReference type="NCBI Taxonomy" id="261450"/>
    <lineage>
        <taxon>Eukaryota</taxon>
        <taxon>Viridiplantae</taxon>
        <taxon>Streptophyta</taxon>
        <taxon>Embryophyta</taxon>
        <taxon>Tracheophyta</taxon>
        <taxon>Spermatophyta</taxon>
        <taxon>Magnoliopsida</taxon>
        <taxon>Ranunculales</taxon>
        <taxon>Ranunculaceae</taxon>
        <taxon>Coptidoideae</taxon>
        <taxon>Coptis</taxon>
    </lineage>
</organism>
<evidence type="ECO:0000256" key="2">
    <source>
        <dbReference type="ARBA" id="ARBA00012483"/>
    </source>
</evidence>
<keyword evidence="7" id="KW-0862">Zinc</keyword>
<keyword evidence="4" id="KW-0479">Metal-binding</keyword>
<dbReference type="AlphaFoldDB" id="A0A835ICH2"/>
<gene>
    <name evidence="11" type="ORF">IFM89_011996</name>
</gene>
<protein>
    <recommendedName>
        <fullName evidence="2">RING-type E3 ubiquitin transferase</fullName>
        <ecNumber evidence="2">2.3.2.27</ecNumber>
    </recommendedName>
</protein>
<dbReference type="GO" id="GO:0008270">
    <property type="term" value="F:zinc ion binding"/>
    <property type="evidence" value="ECO:0007669"/>
    <property type="project" value="UniProtKB-KW"/>
</dbReference>
<dbReference type="PROSITE" id="PS50089">
    <property type="entry name" value="ZF_RING_2"/>
    <property type="match status" value="1"/>
</dbReference>
<name>A0A835ICH2_9MAGN</name>
<dbReference type="Proteomes" id="UP000631114">
    <property type="component" value="Unassembled WGS sequence"/>
</dbReference>
<dbReference type="InterPro" id="IPR001841">
    <property type="entry name" value="Znf_RING"/>
</dbReference>
<dbReference type="PANTHER" id="PTHR22937:SF208">
    <property type="entry name" value="RING-TYPE E3 UBIQUITIN TRANSFERASE"/>
    <property type="match status" value="1"/>
</dbReference>
<accession>A0A835ICH2</accession>
<comment type="caution">
    <text evidence="11">The sequence shown here is derived from an EMBL/GenBank/DDBJ whole genome shotgun (WGS) entry which is preliminary data.</text>
</comment>
<evidence type="ECO:0000256" key="3">
    <source>
        <dbReference type="ARBA" id="ARBA00022679"/>
    </source>
</evidence>
<evidence type="ECO:0000313" key="11">
    <source>
        <dbReference type="EMBL" id="KAF9613827.1"/>
    </source>
</evidence>
<feature type="domain" description="RING-type" evidence="10">
    <location>
        <begin position="209"/>
        <end position="250"/>
    </location>
</feature>
<reference evidence="11 12" key="1">
    <citation type="submission" date="2020-10" db="EMBL/GenBank/DDBJ databases">
        <title>The Coptis chinensis genome and diversification of protoberbering-type alkaloids.</title>
        <authorList>
            <person name="Wang B."/>
            <person name="Shu S."/>
            <person name="Song C."/>
            <person name="Liu Y."/>
        </authorList>
    </citation>
    <scope>NUCLEOTIDE SEQUENCE [LARGE SCALE GENOMIC DNA]</scope>
    <source>
        <strain evidence="11">HL-2020</strain>
        <tissue evidence="11">Leaf</tissue>
    </source>
</reference>
<dbReference type="GO" id="GO:0061630">
    <property type="term" value="F:ubiquitin protein ligase activity"/>
    <property type="evidence" value="ECO:0007669"/>
    <property type="project" value="UniProtKB-EC"/>
</dbReference>
<keyword evidence="12" id="KW-1185">Reference proteome</keyword>
<sequence length="266" mass="29480">MVGGEPHINFSARTLKNSGPPLFHTQQDIEKNTLQAMVVPLRTAVTSRRGTLSFAEAFTKNMNRGTSEVSHCPVSNVVGHVGSIVPSPEVSSNLVLEYTSSTGDRVPQLCGQASSVSKKENVSHNEVNPLSQQYEQSVLSVHMLDNGLVEGSLSLRITAAQDGRQELLDLEDHIGNVNTGLSNKRIDELLKHRRKYFLFLDENSLRDSCIICQEDYIEEDELGTLNCRHDFHHGCIRQWLRCKNVCPVCKLTGLTISSDPNIPTNT</sequence>
<dbReference type="OrthoDB" id="8062037at2759"/>
<dbReference type="SUPFAM" id="SSF57850">
    <property type="entry name" value="RING/U-box"/>
    <property type="match status" value="1"/>
</dbReference>
<evidence type="ECO:0000259" key="10">
    <source>
        <dbReference type="PROSITE" id="PS50089"/>
    </source>
</evidence>
<keyword evidence="3" id="KW-0808">Transferase</keyword>